<dbReference type="RefSeq" id="WP_167813155.1">
    <property type="nucleotide sequence ID" value="NZ_CP042301.2"/>
</dbReference>
<protein>
    <submittedName>
        <fullName evidence="1">DUF2924 domain-containing protein</fullName>
    </submittedName>
</protein>
<evidence type="ECO:0000313" key="1">
    <source>
        <dbReference type="EMBL" id="QIS94697.1"/>
    </source>
</evidence>
<sequence length="173" mass="18956">MLPEETLEREVAAIGALTRDELTARWQKAYGCLPPKGINRVLLERAAAWHLQAARQGGLSTAARAILRVGSRLSSRSSRSTKEQDVAGVSRQASVVGIERDADRAARRVSRRVSAAAPPAVGTRLMREWNGRMYVVDVTEQGVLFDGKIYRSLSSVAKRITGAHWSGPRFFGL</sequence>
<keyword evidence="2" id="KW-1185">Reference proteome</keyword>
<dbReference type="EMBL" id="CP042301">
    <property type="protein sequence ID" value="QIS94697.1"/>
    <property type="molecule type" value="Genomic_DNA"/>
</dbReference>
<gene>
    <name evidence="1" type="ORF">FQ775_23700</name>
</gene>
<dbReference type="Proteomes" id="UP000321389">
    <property type="component" value="Chromosome"/>
</dbReference>
<reference evidence="1" key="1">
    <citation type="submission" date="2020-04" db="EMBL/GenBank/DDBJ databases">
        <title>Nitratireductor sp. nov. isolated from mangrove soil.</title>
        <authorList>
            <person name="Ye Y."/>
        </authorList>
    </citation>
    <scope>NUCLEOTIDE SEQUENCE</scope>
    <source>
        <strain evidence="1">SY7</strain>
    </source>
</reference>
<dbReference type="KEGG" id="niy:FQ775_23700"/>
<dbReference type="AlphaFoldDB" id="A0A6H0DZY5"/>
<organism evidence="1 2">
    <name type="scientific">Nitratireductor mangrovi</name>
    <dbReference type="NCBI Taxonomy" id="2599600"/>
    <lineage>
        <taxon>Bacteria</taxon>
        <taxon>Pseudomonadati</taxon>
        <taxon>Pseudomonadota</taxon>
        <taxon>Alphaproteobacteria</taxon>
        <taxon>Hyphomicrobiales</taxon>
        <taxon>Phyllobacteriaceae</taxon>
        <taxon>Nitratireductor</taxon>
    </lineage>
</organism>
<dbReference type="Pfam" id="PF11149">
    <property type="entry name" value="DUF2924"/>
    <property type="match status" value="1"/>
</dbReference>
<name>A0A6H0DZY5_9HYPH</name>
<proteinExistence type="predicted"/>
<dbReference type="InterPro" id="IPR021322">
    <property type="entry name" value="DUF2924"/>
</dbReference>
<accession>A0A6H0DZY5</accession>
<evidence type="ECO:0000313" key="2">
    <source>
        <dbReference type="Proteomes" id="UP000321389"/>
    </source>
</evidence>